<comment type="similarity">
    <text evidence="6">Belongs to the complex I LYR family. SDHAF1 subfamily.</text>
</comment>
<name>A0AA86RVT9_9FABA</name>
<dbReference type="Pfam" id="PF23276">
    <property type="entry name" value="TPR_24"/>
    <property type="match status" value="1"/>
</dbReference>
<evidence type="ECO:0000256" key="1">
    <source>
        <dbReference type="ARBA" id="ARBA00004305"/>
    </source>
</evidence>
<feature type="repeat" description="PPR" evidence="7">
    <location>
        <begin position="807"/>
        <end position="841"/>
    </location>
</feature>
<dbReference type="EMBL" id="OY731399">
    <property type="protein sequence ID" value="CAJ1926868.1"/>
    <property type="molecule type" value="Genomic_DNA"/>
</dbReference>
<dbReference type="PANTHER" id="PTHR47447:SF26">
    <property type="entry name" value="CHLOROPLAST RNA SPLICING4"/>
    <property type="match status" value="1"/>
</dbReference>
<accession>A0AA86RVT9</accession>
<dbReference type="Pfam" id="PF13041">
    <property type="entry name" value="PPR_2"/>
    <property type="match status" value="4"/>
</dbReference>
<evidence type="ECO:0000313" key="12">
    <source>
        <dbReference type="Proteomes" id="UP001189624"/>
    </source>
</evidence>
<feature type="region of interest" description="Disordered" evidence="8">
    <location>
        <begin position="81"/>
        <end position="116"/>
    </location>
</feature>
<proteinExistence type="inferred from homology"/>
<dbReference type="InterPro" id="IPR011990">
    <property type="entry name" value="TPR-like_helical_dom_sf"/>
</dbReference>
<evidence type="ECO:0000256" key="5">
    <source>
        <dbReference type="ARBA" id="ARBA00023186"/>
    </source>
</evidence>
<evidence type="ECO:0000256" key="8">
    <source>
        <dbReference type="SAM" id="MobiDB-lite"/>
    </source>
</evidence>
<dbReference type="GO" id="GO:0034553">
    <property type="term" value="P:mitochondrial respiratory chain complex II assembly"/>
    <property type="evidence" value="ECO:0007669"/>
    <property type="project" value="InterPro"/>
</dbReference>
<dbReference type="SUPFAM" id="SSF81901">
    <property type="entry name" value="HCP-like"/>
    <property type="match status" value="1"/>
</dbReference>
<dbReference type="PROSITE" id="PS51375">
    <property type="entry name" value="PPR"/>
    <property type="match status" value="16"/>
</dbReference>
<feature type="repeat" description="PPR" evidence="7">
    <location>
        <begin position="1052"/>
        <end position="1086"/>
    </location>
</feature>
<protein>
    <recommendedName>
        <fullName evidence="13">Pentatricopeptide repeat-containing protein</fullName>
    </recommendedName>
</protein>
<comment type="similarity">
    <text evidence="2">Belongs to the PPR family. P subfamily.</text>
</comment>
<dbReference type="Gramene" id="rna-AYBTSS11_LOCUS4016">
    <property type="protein sequence ID" value="CAJ1926868.1"/>
    <property type="gene ID" value="gene-AYBTSS11_LOCUS4016"/>
</dbReference>
<keyword evidence="5" id="KW-0143">Chaperone</keyword>
<feature type="repeat" description="PPR" evidence="7">
    <location>
        <begin position="282"/>
        <end position="318"/>
    </location>
</feature>
<gene>
    <name evidence="11" type="ORF">AYBTSS11_LOCUS4016</name>
</gene>
<keyword evidence="4" id="KW-0496">Mitochondrion</keyword>
<dbReference type="Gene3D" id="1.25.40.10">
    <property type="entry name" value="Tetratricopeptide repeat domain"/>
    <property type="match status" value="9"/>
</dbReference>
<keyword evidence="12" id="KW-1185">Reference proteome</keyword>
<feature type="compositionally biased region" description="Low complexity" evidence="8">
    <location>
        <begin position="1"/>
        <end position="14"/>
    </location>
</feature>
<dbReference type="InterPro" id="IPR045295">
    <property type="entry name" value="Complex1_LYR_SDHAF1_LYRM8"/>
</dbReference>
<reference evidence="11" key="1">
    <citation type="submission" date="2023-10" db="EMBL/GenBank/DDBJ databases">
        <authorList>
            <person name="Domelevo Entfellner J.-B."/>
        </authorList>
    </citation>
    <scope>NUCLEOTIDE SEQUENCE</scope>
</reference>
<evidence type="ECO:0000259" key="9">
    <source>
        <dbReference type="Pfam" id="PF05347"/>
    </source>
</evidence>
<dbReference type="InterPro" id="IPR057027">
    <property type="entry name" value="TPR_mt"/>
</dbReference>
<dbReference type="GO" id="GO:0005759">
    <property type="term" value="C:mitochondrial matrix"/>
    <property type="evidence" value="ECO:0007669"/>
    <property type="project" value="UniProtKB-SubCell"/>
</dbReference>
<evidence type="ECO:0000256" key="4">
    <source>
        <dbReference type="ARBA" id="ARBA00023128"/>
    </source>
</evidence>
<feature type="repeat" description="PPR" evidence="7">
    <location>
        <begin position="1087"/>
        <end position="1121"/>
    </location>
</feature>
<evidence type="ECO:0000313" key="11">
    <source>
        <dbReference type="EMBL" id="CAJ1926868.1"/>
    </source>
</evidence>
<feature type="domain" description="Complex 1 LYR protein" evidence="9">
    <location>
        <begin position="1503"/>
        <end position="1563"/>
    </location>
</feature>
<feature type="repeat" description="PPR" evidence="7">
    <location>
        <begin position="912"/>
        <end position="946"/>
    </location>
</feature>
<dbReference type="InterPro" id="IPR002885">
    <property type="entry name" value="PPR_rpt"/>
</dbReference>
<feature type="repeat" description="PPR" evidence="7">
    <location>
        <begin position="247"/>
        <end position="281"/>
    </location>
</feature>
<feature type="repeat" description="PPR" evidence="7">
    <location>
        <begin position="354"/>
        <end position="388"/>
    </location>
</feature>
<feature type="repeat" description="PPR" evidence="7">
    <location>
        <begin position="389"/>
        <end position="423"/>
    </location>
</feature>
<feature type="compositionally biased region" description="Pro residues" evidence="8">
    <location>
        <begin position="23"/>
        <end position="32"/>
    </location>
</feature>
<dbReference type="Pfam" id="PF01535">
    <property type="entry name" value="PPR"/>
    <property type="match status" value="4"/>
</dbReference>
<dbReference type="PANTHER" id="PTHR47447">
    <property type="entry name" value="OS03G0856100 PROTEIN"/>
    <property type="match status" value="1"/>
</dbReference>
<dbReference type="Proteomes" id="UP001189624">
    <property type="component" value="Chromosome 2"/>
</dbReference>
<feature type="repeat" description="PPR" evidence="7">
    <location>
        <begin position="494"/>
        <end position="528"/>
    </location>
</feature>
<evidence type="ECO:0008006" key="13">
    <source>
        <dbReference type="Google" id="ProtNLM"/>
    </source>
</evidence>
<feature type="region of interest" description="Disordered" evidence="8">
    <location>
        <begin position="1"/>
        <end position="55"/>
    </location>
</feature>
<evidence type="ECO:0000259" key="10">
    <source>
        <dbReference type="Pfam" id="PF23276"/>
    </source>
</evidence>
<feature type="repeat" description="PPR" evidence="7">
    <location>
        <begin position="1122"/>
        <end position="1156"/>
    </location>
</feature>
<organism evidence="11 12">
    <name type="scientific">Sphenostylis stenocarpa</name>
    <dbReference type="NCBI Taxonomy" id="92480"/>
    <lineage>
        <taxon>Eukaryota</taxon>
        <taxon>Viridiplantae</taxon>
        <taxon>Streptophyta</taxon>
        <taxon>Embryophyta</taxon>
        <taxon>Tracheophyta</taxon>
        <taxon>Spermatophyta</taxon>
        <taxon>Magnoliopsida</taxon>
        <taxon>eudicotyledons</taxon>
        <taxon>Gunneridae</taxon>
        <taxon>Pentapetalae</taxon>
        <taxon>rosids</taxon>
        <taxon>fabids</taxon>
        <taxon>Fabales</taxon>
        <taxon>Fabaceae</taxon>
        <taxon>Papilionoideae</taxon>
        <taxon>50 kb inversion clade</taxon>
        <taxon>NPAAA clade</taxon>
        <taxon>indigoferoid/millettioid clade</taxon>
        <taxon>Phaseoleae</taxon>
        <taxon>Sphenostylis</taxon>
    </lineage>
</organism>
<evidence type="ECO:0000256" key="2">
    <source>
        <dbReference type="ARBA" id="ARBA00007626"/>
    </source>
</evidence>
<dbReference type="CDD" id="cd20268">
    <property type="entry name" value="Complex1_LYR_SDHAF1_LYRM8"/>
    <property type="match status" value="1"/>
</dbReference>
<feature type="repeat" description="PPR" evidence="7">
    <location>
        <begin position="529"/>
        <end position="563"/>
    </location>
</feature>
<evidence type="ECO:0000256" key="3">
    <source>
        <dbReference type="ARBA" id="ARBA00022737"/>
    </source>
</evidence>
<dbReference type="Pfam" id="PF05347">
    <property type="entry name" value="Complex1_LYR"/>
    <property type="match status" value="1"/>
</dbReference>
<feature type="repeat" description="PPR" evidence="7">
    <location>
        <begin position="424"/>
        <end position="458"/>
    </location>
</feature>
<evidence type="ECO:0000256" key="7">
    <source>
        <dbReference type="PROSITE-ProRule" id="PRU00708"/>
    </source>
</evidence>
<feature type="domain" description="Pentatricopeptide repeat-containing protein-mitochondrial" evidence="10">
    <location>
        <begin position="1099"/>
        <end position="1196"/>
    </location>
</feature>
<feature type="compositionally biased region" description="Low complexity" evidence="8">
    <location>
        <begin position="33"/>
        <end position="42"/>
    </location>
</feature>
<feature type="repeat" description="PPR" evidence="7">
    <location>
        <begin position="319"/>
        <end position="353"/>
    </location>
</feature>
<evidence type="ECO:0000256" key="6">
    <source>
        <dbReference type="ARBA" id="ARBA00025715"/>
    </source>
</evidence>
<comment type="subcellular location">
    <subcellularLocation>
        <location evidence="1">Mitochondrion matrix</location>
    </subcellularLocation>
</comment>
<feature type="repeat" description="PPR" evidence="7">
    <location>
        <begin position="459"/>
        <end position="493"/>
    </location>
</feature>
<dbReference type="NCBIfam" id="TIGR00756">
    <property type="entry name" value="PPR"/>
    <property type="match status" value="13"/>
</dbReference>
<dbReference type="Pfam" id="PF13812">
    <property type="entry name" value="PPR_3"/>
    <property type="match status" value="2"/>
</dbReference>
<dbReference type="InterPro" id="IPR008011">
    <property type="entry name" value="Complex1_LYR_dom"/>
</dbReference>
<feature type="repeat" description="PPR" evidence="7">
    <location>
        <begin position="982"/>
        <end position="1016"/>
    </location>
</feature>
<sequence length="1591" mass="180738">MSVSVSVSGSQVLSFPSISRPHSNPPPRPAVLPSPSSTSTTSHETDAGSSSEPNAVKTVKFIYARASPSIRWPHLKLPETYPSTHTQLPQDDIFPAKTPPFDTPEEPPKPGPVVVNDDEAQEALGRRSKTRVKKMNKLALKRDKNWRERVKYLTDTILALKSEEFVAGVLEERRVQMTPTDFCFVVKWVGQQNWQRALELYECLNLRHWFAPNARMVATILGVLGKANQEALAVEIFTRAESSVGDTVQVYNAMMGVYARSGRFNKVKELLDLMRERGCVPDLVSFNTLINARMKSGAMEPNLALQLLNEVRRSGIRPDIITYNTLISACSRESNLEEAIAVFSDMEFHRCQPDLWTYNAMISVCGRCGRPRKAEELFKELESKGFLPDAVTYNSLLYAFSREGNTEKVRDICEEMVKRGFGKDEMTYNTIIHMYGKQGRHDQALQLYRDMKSFGRNPDAVTYTVLIDSLGKASKVEEAANVMSEMLDAGVKPTLHSYSALICAYTKAGKREEAEETFNCMRRAGIKADNLAYSVMLDFFLRFNEMKKAMGLYHEMICEGFTPDNGLYEVMMRALVKENMWDVVDRIIGDMEELSGMNPQIISSVLVKGGCYDHAAKMLRVAISNGYELDHEIFLSIMSSYSSSARYSEACELLEFLRERAPDDIQMITEALIVILCKAKKFDAALEEYRSKGVLGSFRSCTMYESLIQEAIQNELFDVASQIFSDMRFNGVEPSECLYQAMVSVYCRMGLPETAQHLLYHAEKDGIILDNNVSVYIDIVETYGKLKIWQKAESLVGSLRQRCSKMDRRVWNALIHAYAFSGCYERARAIFNTMMRDGPSPTVDSVNGLLQALIVDGRLNELYVVIQELQDIGLKISKSSILLTLEAFAQAGNLFEVQKIYNGMKAAGYFPTMHLYRIMLRLLCKCKRVRDVETMLCEMEDAGFKPDLQICNYVLKLYLGINDFKSMGIIYQRIQDADLKPDEETYNILIIMYCRDCRPEEGFSLMNKMRSLGLEPKLDTYRSLITAFGKQRMYEQAEELFEELRSDGHKLDRVFYHLMMKMYRTSGDHLKAENLLAMMKESGIEPTISTMHLLMVSYGESGQPEEAENVLKNLRTTGVVLDTLPYSSVIDAYLKKGDFKAGIEKLTKMKEAGIEPDHRIWTCFIRAASLSEGADEAIILLEALQGSGFDLPIRLLKEKSESLVSEVDQCLEKLEPVEDNAAFNLVNALLDLLWAFELRATASWIFQLAIKRSIYRHDIFRVADKDWGADFRKLSAGSALVGLTLWLDHMQDASLQGYPESPKSVVLITGTAEYNMVSLDSTMKACLWEMGSPFLPCKTRQGVLVAKAHSLRMWLKESPFCLDLELKDAPNLPQSNSMRLIEGCLIRRGLVPAFKEITEKLKIVSPKKFSRLALLPDDKRSKTIEAYTEGRKEKLEKIKKIVDPKRLKKIMKIKRIKRRKYFREASIPNAIGKQRTFKPIGTERLTQDAMGSSKVQRLSGMQKQVLSLFRGFLRAARSKSEEERRKIESIVSQEFRRNAKDVDRKNFLYIEYLLRRGNKQLDQLRNPGTTGLSSLQLHFSKTNYSETSSKG</sequence>
<feature type="repeat" description="PPR" evidence="7">
    <location>
        <begin position="1017"/>
        <end position="1051"/>
    </location>
</feature>
<keyword evidence="3" id="KW-0677">Repeat</keyword>